<dbReference type="CDD" id="cd00293">
    <property type="entry name" value="USP-like"/>
    <property type="match status" value="1"/>
</dbReference>
<organism evidence="4 5">
    <name type="scientific">Kuenenia stuttgartiensis</name>
    <dbReference type="NCBI Taxonomy" id="174633"/>
    <lineage>
        <taxon>Bacteria</taxon>
        <taxon>Pseudomonadati</taxon>
        <taxon>Planctomycetota</taxon>
        <taxon>Candidatus Brocadiia</taxon>
        <taxon>Candidatus Brocadiales</taxon>
        <taxon>Candidatus Brocadiaceae</taxon>
        <taxon>Candidatus Kuenenia</taxon>
    </lineage>
</organism>
<dbReference type="InterPro" id="IPR014729">
    <property type="entry name" value="Rossmann-like_a/b/a_fold"/>
</dbReference>
<comment type="subcellular location">
    <subcellularLocation>
        <location evidence="2">Cytoplasm</location>
    </subcellularLocation>
</comment>
<keyword evidence="2" id="KW-0963">Cytoplasm</keyword>
<dbReference type="KEGG" id="kst:KSMBR1_2929"/>
<accession>A0A2C9CIA1</accession>
<dbReference type="RefSeq" id="WP_099325995.1">
    <property type="nucleotide sequence ID" value="NZ_LT934425.1"/>
</dbReference>
<evidence type="ECO:0000256" key="1">
    <source>
        <dbReference type="ARBA" id="ARBA00008791"/>
    </source>
</evidence>
<dbReference type="PANTHER" id="PTHR46268">
    <property type="entry name" value="STRESS RESPONSE PROTEIN NHAX"/>
    <property type="match status" value="1"/>
</dbReference>
<evidence type="ECO:0000313" key="4">
    <source>
        <dbReference type="EMBL" id="SOH05410.1"/>
    </source>
</evidence>
<feature type="domain" description="UspA" evidence="3">
    <location>
        <begin position="5"/>
        <end position="145"/>
    </location>
</feature>
<dbReference type="PANTHER" id="PTHR46268:SF22">
    <property type="entry name" value="SENSOR PROTEIN KDPD-RELATED"/>
    <property type="match status" value="1"/>
</dbReference>
<dbReference type="Pfam" id="PF00582">
    <property type="entry name" value="Usp"/>
    <property type="match status" value="1"/>
</dbReference>
<dbReference type="OrthoDB" id="9788959at2"/>
<comment type="similarity">
    <text evidence="1 2">Belongs to the universal stress protein A family.</text>
</comment>
<dbReference type="GO" id="GO:0005737">
    <property type="term" value="C:cytoplasm"/>
    <property type="evidence" value="ECO:0007669"/>
    <property type="project" value="UniProtKB-SubCell"/>
</dbReference>
<dbReference type="PRINTS" id="PR01438">
    <property type="entry name" value="UNVRSLSTRESS"/>
</dbReference>
<sequence length="155" mass="17366">MIIVKNILFPTDFSPCAKQALQYALSLATLFKAKLHILYVVPRMNVSISAGGVMYPILKVYEDMEGKAKKKMHHLIPKRFLEQIEVNNIIVRGTPYVEIIKVAKKQNIDLITIATHGRTGISHALMGSTAERVVRKAPCPVLTIKHPEHEFVIPA</sequence>
<dbReference type="InterPro" id="IPR006016">
    <property type="entry name" value="UspA"/>
</dbReference>
<reference evidence="5" key="1">
    <citation type="submission" date="2017-10" db="EMBL/GenBank/DDBJ databases">
        <authorList>
            <person name="Frank J."/>
        </authorList>
    </citation>
    <scope>NUCLEOTIDE SEQUENCE [LARGE SCALE GENOMIC DNA]</scope>
</reference>
<dbReference type="PIRSF" id="PIRSF006276">
    <property type="entry name" value="UspA"/>
    <property type="match status" value="1"/>
</dbReference>
<dbReference type="Proteomes" id="UP000221734">
    <property type="component" value="Chromosome Kuenenia_stuttgartiensis_MBR1"/>
</dbReference>
<name>A0A2C9CIA1_KUEST</name>
<gene>
    <name evidence="4" type="ORF">KSMBR1_2929</name>
</gene>
<dbReference type="EMBL" id="LT934425">
    <property type="protein sequence ID" value="SOH05410.1"/>
    <property type="molecule type" value="Genomic_DNA"/>
</dbReference>
<keyword evidence="5" id="KW-1185">Reference proteome</keyword>
<evidence type="ECO:0000256" key="2">
    <source>
        <dbReference type="PIRNR" id="PIRNR006276"/>
    </source>
</evidence>
<dbReference type="SUPFAM" id="SSF52402">
    <property type="entry name" value="Adenine nucleotide alpha hydrolases-like"/>
    <property type="match status" value="1"/>
</dbReference>
<dbReference type="Gene3D" id="3.40.50.620">
    <property type="entry name" value="HUPs"/>
    <property type="match status" value="1"/>
</dbReference>
<protein>
    <recommendedName>
        <fullName evidence="2">Universal stress protein</fullName>
    </recommendedName>
</protein>
<evidence type="ECO:0000259" key="3">
    <source>
        <dbReference type="Pfam" id="PF00582"/>
    </source>
</evidence>
<evidence type="ECO:0000313" key="5">
    <source>
        <dbReference type="Proteomes" id="UP000221734"/>
    </source>
</evidence>
<dbReference type="AlphaFoldDB" id="A0A2C9CIA1"/>
<proteinExistence type="inferred from homology"/>
<dbReference type="InterPro" id="IPR006015">
    <property type="entry name" value="Universal_stress_UspA"/>
</dbReference>